<dbReference type="PANTHER" id="PTHR42886:SF29">
    <property type="entry name" value="PUMMELIG, ISOFORM A"/>
    <property type="match status" value="1"/>
</dbReference>
<keyword evidence="2" id="KW-0012">Acyltransferase</keyword>
<dbReference type="Pfam" id="PF12697">
    <property type="entry name" value="Abhydrolase_6"/>
    <property type="match status" value="1"/>
</dbReference>
<dbReference type="KEGG" id="dgi:Desgi_0889"/>
<name>R4KFK1_9FIRM</name>
<dbReference type="eggNOG" id="COG2267">
    <property type="taxonomic scope" value="Bacteria"/>
</dbReference>
<dbReference type="Gene3D" id="3.40.50.1820">
    <property type="entry name" value="alpha/beta hydrolase"/>
    <property type="match status" value="1"/>
</dbReference>
<evidence type="ECO:0000259" key="1">
    <source>
        <dbReference type="Pfam" id="PF12697"/>
    </source>
</evidence>
<reference evidence="2 3" key="1">
    <citation type="submission" date="2012-01" db="EMBL/GenBank/DDBJ databases">
        <title>Complete sequence of Desulfotomaculum gibsoniae DSM 7213.</title>
        <authorList>
            <consortium name="US DOE Joint Genome Institute"/>
            <person name="Lucas S."/>
            <person name="Han J."/>
            <person name="Lapidus A."/>
            <person name="Cheng J.-F."/>
            <person name="Goodwin L."/>
            <person name="Pitluck S."/>
            <person name="Peters L."/>
            <person name="Ovchinnikova G."/>
            <person name="Teshima H."/>
            <person name="Detter J.C."/>
            <person name="Han C."/>
            <person name="Tapia R."/>
            <person name="Land M."/>
            <person name="Hauser L."/>
            <person name="Kyrpides N."/>
            <person name="Ivanova N."/>
            <person name="Pagani I."/>
            <person name="Parshina S."/>
            <person name="Plugge C."/>
            <person name="Muyzer G."/>
            <person name="Kuever J."/>
            <person name="Ivanova A."/>
            <person name="Nazina T."/>
            <person name="Klenk H.-P."/>
            <person name="Brambilla E."/>
            <person name="Spring S."/>
            <person name="Stams A.F."/>
            <person name="Woyke T."/>
        </authorList>
    </citation>
    <scope>NUCLEOTIDE SEQUENCE [LARGE SCALE GENOMIC DNA]</scope>
    <source>
        <strain evidence="2 3">DSM 7213</strain>
    </source>
</reference>
<dbReference type="EMBL" id="CP003273">
    <property type="protein sequence ID" value="AGL00437.1"/>
    <property type="molecule type" value="Genomic_DNA"/>
</dbReference>
<dbReference type="InterPro" id="IPR029058">
    <property type="entry name" value="AB_hydrolase_fold"/>
</dbReference>
<organism evidence="2 3">
    <name type="scientific">Desulfoscipio gibsoniae DSM 7213</name>
    <dbReference type="NCBI Taxonomy" id="767817"/>
    <lineage>
        <taxon>Bacteria</taxon>
        <taxon>Bacillati</taxon>
        <taxon>Bacillota</taxon>
        <taxon>Clostridia</taxon>
        <taxon>Eubacteriales</taxon>
        <taxon>Desulfallaceae</taxon>
        <taxon>Desulfoscipio</taxon>
    </lineage>
</organism>
<dbReference type="GO" id="GO:0016746">
    <property type="term" value="F:acyltransferase activity"/>
    <property type="evidence" value="ECO:0007669"/>
    <property type="project" value="UniProtKB-KW"/>
</dbReference>
<protein>
    <submittedName>
        <fullName evidence="2">Putative hydrolase or acyltransferase of alpha/beta superfamily</fullName>
    </submittedName>
</protein>
<keyword evidence="3" id="KW-1185">Reference proteome</keyword>
<keyword evidence="2" id="KW-0378">Hydrolase</keyword>
<feature type="domain" description="AB hydrolase-1" evidence="1">
    <location>
        <begin position="5"/>
        <end position="237"/>
    </location>
</feature>
<dbReference type="OrthoDB" id="9775557at2"/>
<dbReference type="STRING" id="767817.Desgi_0889"/>
<proteinExistence type="predicted"/>
<evidence type="ECO:0000313" key="2">
    <source>
        <dbReference type="EMBL" id="AGL00437.1"/>
    </source>
</evidence>
<sequence length="255" mass="28486">MAGTIVMIHGMMGGAWCWEKYKDFFEARGYRCITPVLRYHDMDPLGKPDPRLGATSLLDYARDLEEGIANLDEPPVLMGHSMGGLLAQILGSRGVARAMVLLTPAAPADIMSVNYSVFKSFLGMLPQMDFCRKSFRASFQGAVDAMLHRLSPEEQKRVYNRMVYESVRVVFEIGCWFLDFHRAARVDSQKIQCPVLVIAGKEDRITPASVVKKVAGKYKSVATYREFDHTHWMIGEPGWEVTAGYVAGWLSGLPG</sequence>
<dbReference type="InterPro" id="IPR000073">
    <property type="entry name" value="AB_hydrolase_1"/>
</dbReference>
<keyword evidence="2" id="KW-0808">Transferase</keyword>
<dbReference type="GO" id="GO:0016787">
    <property type="term" value="F:hydrolase activity"/>
    <property type="evidence" value="ECO:0007669"/>
    <property type="project" value="UniProtKB-KW"/>
</dbReference>
<dbReference type="SUPFAM" id="SSF53474">
    <property type="entry name" value="alpha/beta-Hydrolases"/>
    <property type="match status" value="1"/>
</dbReference>
<dbReference type="PANTHER" id="PTHR42886">
    <property type="entry name" value="RE40534P-RELATED"/>
    <property type="match status" value="1"/>
</dbReference>
<gene>
    <name evidence="2" type="ORF">Desgi_0889</name>
</gene>
<evidence type="ECO:0000313" key="3">
    <source>
        <dbReference type="Proteomes" id="UP000013520"/>
    </source>
</evidence>
<dbReference type="HOGENOM" id="CLU_051715_3_0_9"/>
<accession>R4KFK1</accession>
<dbReference type="AlphaFoldDB" id="R4KFK1"/>
<dbReference type="Proteomes" id="UP000013520">
    <property type="component" value="Chromosome"/>
</dbReference>